<name>A0AA38S120_9PEZI</name>
<evidence type="ECO:0000259" key="11">
    <source>
        <dbReference type="Pfam" id="PF08638"/>
    </source>
</evidence>
<comment type="caution">
    <text evidence="12">The sequence shown here is derived from an EMBL/GenBank/DDBJ whole genome shotgun (WGS) entry which is preliminary data.</text>
</comment>
<feature type="compositionally biased region" description="Polar residues" evidence="10">
    <location>
        <begin position="1097"/>
        <end position="1111"/>
    </location>
</feature>
<dbReference type="InterPro" id="IPR013947">
    <property type="entry name" value="Mediator_Med14"/>
</dbReference>
<feature type="compositionally biased region" description="Low complexity" evidence="10">
    <location>
        <begin position="1075"/>
        <end position="1096"/>
    </location>
</feature>
<evidence type="ECO:0000256" key="6">
    <source>
        <dbReference type="ARBA" id="ARBA00023163"/>
    </source>
</evidence>
<sequence>MENGTQNGAHTNYARVNGVKDGFVKSDASLDKGKGVADKEKTGNFPIVNGGHTGNINIKSEAMGSEMAVQKGPTPPASASMLDSLRMDDLPDEIQHITADSMPLGLLLSRLAQISHNNLQELIAELANRPVAQNPTANGAPDYRVTTAEDTSPESLEKKRLLLEFIQHLHTRWVKALVITEWSRKAETVGRLIDLKIHIQRELAHYMQQFDALADVKKQLVWAGLPSPDLKTALEVLSSGEASWMPELGYIEPPPPTPDEQFQWMENLNTLLSVRLTLDEYDKIPYHFRNYTINSGRATFKVAGEFEVDLTIADEDAEKQFWFIDFRFLFSPAPAELSDRLRLFLEDKVNGALATDGLAGCYRFLHGFTLTHQITEFTRQALEIGRSRWVDSLKVERLNRAMSIQYWQSRPQAGLKSWIILGTHSGKKAKVAQVARDDPAATSRLFLRWFRDNKEVKDLDISFDSSNISAERILKSVIARHVEYILTSIHSKLLTFPRFSKREASLRLTISKDEPAASQLVMRLSRDNELIVRIDPVTGSFALSPSTRVITQGERELNRNGKDPVAEGHIILEKTRCFHTMEELTRRGKSTGWLNHNPGVKLDELRPFLTIREHFQTLWLRRSGWRSDWSVLVIMSLGGDKWWLVQTSDTPEGVRRIKSFTSINITGQPRPTEEFFHNLNIFATGMISQIVDLKVLDERGIKHVERSQPNHDLPAQIRLPAVYVRLSEIVPGLTQKRGSAKGWAVDYVKITFKGAQQLPEGNPAGQAGDGAQPRTGPGSIKAVSDATITVADKTKFKDLKGNVDSDVTFNTRVGEFVLHLRQEIGTSLIDTLATRLRAIGRLVDFVDAMRKAGGGIVCERVTMREIVFSYGEDLLGQSDGVTQQHQRWMARLDLTSGPNIKVNLDKGNPHLRVLDLLEALANSENLRDLPSHLKLTFSVLKALEGIEDAWAQIAENNDGGVDIHHWSLDYTTITYLLPGTDPRKPRKMSLGLKYAWRAGEDYWFVDYQTRHGVVVPPHEEFTSVIKPIFDGRGEDWKGLGTGAAGKVGKGIEELLSVVNNAVLSMVGSPPPAPNQSPAQQQQKQQSQSQPQTQAQSFGGSAVSTATPATKMSRQSSQQQQRSSQPTTQPSSQSQQQQGGASRLGNKPTSAIVLD</sequence>
<keyword evidence="7 9" id="KW-0539">Nucleus</keyword>
<feature type="compositionally biased region" description="Low complexity" evidence="10">
    <location>
        <begin position="1112"/>
        <end position="1137"/>
    </location>
</feature>
<dbReference type="EMBL" id="JANBVN010000011">
    <property type="protein sequence ID" value="KAJ9164637.1"/>
    <property type="molecule type" value="Genomic_DNA"/>
</dbReference>
<evidence type="ECO:0000256" key="9">
    <source>
        <dbReference type="RuleBase" id="RU365082"/>
    </source>
</evidence>
<dbReference type="GO" id="GO:0070847">
    <property type="term" value="C:core mediator complex"/>
    <property type="evidence" value="ECO:0007669"/>
    <property type="project" value="TreeGrafter"/>
</dbReference>
<comment type="subunit">
    <text evidence="9">Component of the Mediator complex.</text>
</comment>
<keyword evidence="13" id="KW-1185">Reference proteome</keyword>
<evidence type="ECO:0000256" key="5">
    <source>
        <dbReference type="ARBA" id="ARBA00023159"/>
    </source>
</evidence>
<gene>
    <name evidence="12" type="ORF">NKR19_g1210</name>
</gene>
<evidence type="ECO:0000256" key="7">
    <source>
        <dbReference type="ARBA" id="ARBA00023242"/>
    </source>
</evidence>
<evidence type="ECO:0000256" key="3">
    <source>
        <dbReference type="ARBA" id="ARBA00019619"/>
    </source>
</evidence>
<proteinExistence type="inferred from homology"/>
<evidence type="ECO:0000256" key="8">
    <source>
        <dbReference type="ARBA" id="ARBA00032007"/>
    </source>
</evidence>
<accession>A0AA38S120</accession>
<keyword evidence="4 9" id="KW-0805">Transcription regulation</keyword>
<comment type="subcellular location">
    <subcellularLocation>
        <location evidence="1 9">Nucleus</location>
    </subcellularLocation>
</comment>
<reference evidence="12" key="1">
    <citation type="submission" date="2022-07" db="EMBL/GenBank/DDBJ databases">
        <title>Fungi with potential for degradation of polypropylene.</title>
        <authorList>
            <person name="Gostincar C."/>
        </authorList>
    </citation>
    <scope>NUCLEOTIDE SEQUENCE</scope>
    <source>
        <strain evidence="12">EXF-13287</strain>
    </source>
</reference>
<dbReference type="GO" id="GO:0003712">
    <property type="term" value="F:transcription coregulator activity"/>
    <property type="evidence" value="ECO:0007669"/>
    <property type="project" value="UniProtKB-UniRule"/>
</dbReference>
<keyword evidence="6 9" id="KW-0804">Transcription</keyword>
<evidence type="ECO:0000313" key="13">
    <source>
        <dbReference type="Proteomes" id="UP001174691"/>
    </source>
</evidence>
<dbReference type="Pfam" id="PF26204">
    <property type="entry name" value="Med14_fung"/>
    <property type="match status" value="1"/>
</dbReference>
<feature type="domain" description="Mediator complex subunit MED14 N-terminal" evidence="11">
    <location>
        <begin position="102"/>
        <end position="314"/>
    </location>
</feature>
<evidence type="ECO:0000256" key="2">
    <source>
        <dbReference type="ARBA" id="ARBA00007813"/>
    </source>
</evidence>
<dbReference type="PANTHER" id="PTHR12809">
    <property type="entry name" value="MEDIATOR COMPLEX SUBUNIT"/>
    <property type="match status" value="1"/>
</dbReference>
<dbReference type="InterPro" id="IPR055122">
    <property type="entry name" value="Med14_N"/>
</dbReference>
<comment type="similarity">
    <text evidence="2 9">Belongs to the Mediator complex subunit 14 family.</text>
</comment>
<evidence type="ECO:0000256" key="4">
    <source>
        <dbReference type="ARBA" id="ARBA00023015"/>
    </source>
</evidence>
<dbReference type="GO" id="GO:0016592">
    <property type="term" value="C:mediator complex"/>
    <property type="evidence" value="ECO:0007669"/>
    <property type="project" value="UniProtKB-UniRule"/>
</dbReference>
<evidence type="ECO:0000256" key="10">
    <source>
        <dbReference type="SAM" id="MobiDB-lite"/>
    </source>
</evidence>
<keyword evidence="5 9" id="KW-0010">Activator</keyword>
<comment type="function">
    <text evidence="9">Component of the Mediator complex, a coactivator involved in the regulated transcription of nearly all RNA polymerase II-dependent genes. Mediator functions as a bridge to convey information from gene-specific regulatory proteins to the basal RNA polymerase II transcription machinery. Mediator is recruited to promoters by direct interactions with regulatory proteins and serves as a scaffold for the assembly of a functional preinitiation complex with RNA polymerase II and the general transcription factors.</text>
</comment>
<dbReference type="AlphaFoldDB" id="A0AA38S120"/>
<dbReference type="Proteomes" id="UP001174691">
    <property type="component" value="Unassembled WGS sequence"/>
</dbReference>
<feature type="region of interest" description="Disordered" evidence="10">
    <location>
        <begin position="758"/>
        <end position="780"/>
    </location>
</feature>
<evidence type="ECO:0000256" key="1">
    <source>
        <dbReference type="ARBA" id="ARBA00004123"/>
    </source>
</evidence>
<dbReference type="GO" id="GO:0006357">
    <property type="term" value="P:regulation of transcription by RNA polymerase II"/>
    <property type="evidence" value="ECO:0007669"/>
    <property type="project" value="InterPro"/>
</dbReference>
<protein>
    <recommendedName>
        <fullName evidence="3 9">Mediator of RNA polymerase II transcription subunit 14</fullName>
    </recommendedName>
    <alternativeName>
        <fullName evidence="8 9">Mediator complex subunit 14</fullName>
    </alternativeName>
</protein>
<organism evidence="12 13">
    <name type="scientific">Coniochaeta hoffmannii</name>
    <dbReference type="NCBI Taxonomy" id="91930"/>
    <lineage>
        <taxon>Eukaryota</taxon>
        <taxon>Fungi</taxon>
        <taxon>Dikarya</taxon>
        <taxon>Ascomycota</taxon>
        <taxon>Pezizomycotina</taxon>
        <taxon>Sordariomycetes</taxon>
        <taxon>Sordariomycetidae</taxon>
        <taxon>Coniochaetales</taxon>
        <taxon>Coniochaetaceae</taxon>
        <taxon>Coniochaeta</taxon>
    </lineage>
</organism>
<feature type="region of interest" description="Disordered" evidence="10">
    <location>
        <begin position="1065"/>
        <end position="1154"/>
    </location>
</feature>
<evidence type="ECO:0000313" key="12">
    <source>
        <dbReference type="EMBL" id="KAJ9164637.1"/>
    </source>
</evidence>
<dbReference type="Pfam" id="PF08638">
    <property type="entry name" value="Med14"/>
    <property type="match status" value="1"/>
</dbReference>
<dbReference type="PANTHER" id="PTHR12809:SF2">
    <property type="entry name" value="MEDIATOR OF RNA POLYMERASE II TRANSCRIPTION SUBUNIT 14"/>
    <property type="match status" value="1"/>
</dbReference>